<reference evidence="1 2" key="1">
    <citation type="submission" date="2019-11" db="EMBL/GenBank/DDBJ databases">
        <title>Whole genome sequence of Oryza granulata.</title>
        <authorList>
            <person name="Li W."/>
        </authorList>
    </citation>
    <scope>NUCLEOTIDE SEQUENCE [LARGE SCALE GENOMIC DNA]</scope>
    <source>
        <strain evidence="2">cv. Menghai</strain>
        <tissue evidence="1">Leaf</tissue>
    </source>
</reference>
<dbReference type="AlphaFoldDB" id="A0A6G1BY42"/>
<dbReference type="Proteomes" id="UP000479710">
    <property type="component" value="Unassembled WGS sequence"/>
</dbReference>
<organism evidence="1 2">
    <name type="scientific">Oryza meyeriana var. granulata</name>
    <dbReference type="NCBI Taxonomy" id="110450"/>
    <lineage>
        <taxon>Eukaryota</taxon>
        <taxon>Viridiplantae</taxon>
        <taxon>Streptophyta</taxon>
        <taxon>Embryophyta</taxon>
        <taxon>Tracheophyta</taxon>
        <taxon>Spermatophyta</taxon>
        <taxon>Magnoliopsida</taxon>
        <taxon>Liliopsida</taxon>
        <taxon>Poales</taxon>
        <taxon>Poaceae</taxon>
        <taxon>BOP clade</taxon>
        <taxon>Oryzoideae</taxon>
        <taxon>Oryzeae</taxon>
        <taxon>Oryzinae</taxon>
        <taxon>Oryza</taxon>
        <taxon>Oryza meyeriana</taxon>
    </lineage>
</organism>
<dbReference type="InterPro" id="IPR013181">
    <property type="entry name" value="DUF1719"/>
</dbReference>
<accession>A0A6G1BY42</accession>
<dbReference type="Pfam" id="PF08224">
    <property type="entry name" value="DUF1719"/>
    <property type="match status" value="1"/>
</dbReference>
<name>A0A6G1BY42_9ORYZ</name>
<evidence type="ECO:0000313" key="2">
    <source>
        <dbReference type="Proteomes" id="UP000479710"/>
    </source>
</evidence>
<comment type="caution">
    <text evidence="1">The sequence shown here is derived from an EMBL/GenBank/DDBJ whole genome shotgun (WGS) entry which is preliminary data.</text>
</comment>
<keyword evidence="2" id="KW-1185">Reference proteome</keyword>
<protein>
    <submittedName>
        <fullName evidence="1">Uncharacterized protein</fullName>
    </submittedName>
</protein>
<gene>
    <name evidence="1" type="ORF">E2562_023498</name>
</gene>
<evidence type="ECO:0000313" key="1">
    <source>
        <dbReference type="EMBL" id="KAF0893245.1"/>
    </source>
</evidence>
<proteinExistence type="predicted"/>
<dbReference type="EMBL" id="SPHZ02000011">
    <property type="protein sequence ID" value="KAF0893245.1"/>
    <property type="molecule type" value="Genomic_DNA"/>
</dbReference>
<sequence>MLCFIYEDCKVPKDSFRLGFMLRLSERSSQPTSVHNRRSKIQALQMQEQINGQWKQVVRDFLKLLVVK</sequence>